<gene>
    <name evidence="1" type="ORF">SR41_14310</name>
</gene>
<organism evidence="1 2">
    <name type="scientific">Sphingomonas melonis</name>
    <dbReference type="NCBI Taxonomy" id="152682"/>
    <lineage>
        <taxon>Bacteria</taxon>
        <taxon>Pseudomonadati</taxon>
        <taxon>Pseudomonadota</taxon>
        <taxon>Alphaproteobacteria</taxon>
        <taxon>Sphingomonadales</taxon>
        <taxon>Sphingomonadaceae</taxon>
        <taxon>Sphingomonas</taxon>
    </lineage>
</organism>
<dbReference type="EMBL" id="JXTP01000075">
    <property type="protein sequence ID" value="KIU26476.1"/>
    <property type="molecule type" value="Genomic_DNA"/>
</dbReference>
<name>A0A0D1MFR2_9SPHN</name>
<dbReference type="AlphaFoldDB" id="A0A0D1MFR2"/>
<reference evidence="1 2" key="1">
    <citation type="submission" date="2015-01" db="EMBL/GenBank/DDBJ databases">
        <title>Genome of Sphingomonas taxi strain 30a.</title>
        <authorList>
            <person name="Eevers N."/>
            <person name="Van Hamme J."/>
            <person name="Bottos E."/>
            <person name="Weyens N."/>
            <person name="Vangronsveld J."/>
        </authorList>
    </citation>
    <scope>NUCLEOTIDE SEQUENCE [LARGE SCALE GENOMIC DNA]</scope>
    <source>
        <strain evidence="1 2">30a</strain>
    </source>
</reference>
<comment type="caution">
    <text evidence="1">The sequence shown here is derived from an EMBL/GenBank/DDBJ whole genome shotgun (WGS) entry which is preliminary data.</text>
</comment>
<evidence type="ECO:0000313" key="1">
    <source>
        <dbReference type="EMBL" id="KIU26476.1"/>
    </source>
</evidence>
<protein>
    <submittedName>
        <fullName evidence="1">Uncharacterized protein</fullName>
    </submittedName>
</protein>
<dbReference type="Proteomes" id="UP000033203">
    <property type="component" value="Unassembled WGS sequence"/>
</dbReference>
<accession>A0A0D1MFR2</accession>
<proteinExistence type="predicted"/>
<dbReference type="PATRIC" id="fig|1549858.7.peg.2067"/>
<sequence>MRATMRAKIVQLVRDTVMQAGNRARIADEDFVGAARGGIAQEGSLDVAVDQPADIAERAGEQPHDRRGLIRREGGARLHLPIAELTVDLAFQIGEGGGQLGGDEMILVLRRHALLAQTAGIERFGKQRDNALDGFARGENRCGALGLLPVAPRCPGAAQRANCLVQRRAGGRGFGR</sequence>
<evidence type="ECO:0000313" key="2">
    <source>
        <dbReference type="Proteomes" id="UP000033203"/>
    </source>
</evidence>